<evidence type="ECO:0000256" key="1">
    <source>
        <dbReference type="SAM" id="Phobius"/>
    </source>
</evidence>
<keyword evidence="1" id="KW-0812">Transmembrane</keyword>
<sequence length="229" mass="27247">MEKYVSQTEPSEGIKTKKFIRSRRIGVILPWFGILGMLVLVFSLIMYGLLLFLTELGFIANFYYFIDSYNWLADRLLYDPQKKVFTHRKDNLVKLIMWVAIILVLMSTILLAWMRVKSFLCFVAWLCFISICYFGSRVIENCLVIFHIQLNNWKRFYQIVTVGIILLIMVAVVLLKCNVLAYYIYFGVIGVVYCFTYYFLIELYRRVENDLGGHKYFIDLPDNRFEHKY</sequence>
<proteinExistence type="predicted"/>
<dbReference type="RefSeq" id="WP_025015277.1">
    <property type="nucleotide sequence ID" value="NZ_AZFU01000003.1"/>
</dbReference>
<accession>A0A0R1VMR3</accession>
<keyword evidence="1" id="KW-1133">Transmembrane helix</keyword>
<reference evidence="2 3" key="1">
    <citation type="journal article" date="2015" name="Genome Announc.">
        <title>Expanding the biotechnology potential of lactobacilli through comparative genomics of 213 strains and associated genera.</title>
        <authorList>
            <person name="Sun Z."/>
            <person name="Harris H.M."/>
            <person name="McCann A."/>
            <person name="Guo C."/>
            <person name="Argimon S."/>
            <person name="Zhang W."/>
            <person name="Yang X."/>
            <person name="Jeffery I.B."/>
            <person name="Cooney J.C."/>
            <person name="Kagawa T.F."/>
            <person name="Liu W."/>
            <person name="Song Y."/>
            <person name="Salvetti E."/>
            <person name="Wrobel A."/>
            <person name="Rasinkangas P."/>
            <person name="Parkhill J."/>
            <person name="Rea M.C."/>
            <person name="O'Sullivan O."/>
            <person name="Ritari J."/>
            <person name="Douillard F.P."/>
            <person name="Paul Ross R."/>
            <person name="Yang R."/>
            <person name="Briner A.E."/>
            <person name="Felis G.E."/>
            <person name="de Vos W.M."/>
            <person name="Barrangou R."/>
            <person name="Klaenhammer T.R."/>
            <person name="Caufield P.W."/>
            <person name="Cui Y."/>
            <person name="Zhang H."/>
            <person name="O'Toole P.W."/>
        </authorList>
    </citation>
    <scope>NUCLEOTIDE SEQUENCE [LARGE SCALE GENOMIC DNA]</scope>
    <source>
        <strain evidence="2 3">DSM 16761</strain>
    </source>
</reference>
<gene>
    <name evidence="2" type="ORF">FC59_GL001549</name>
</gene>
<feature type="transmembrane region" description="Helical" evidence="1">
    <location>
        <begin position="119"/>
        <end position="136"/>
    </location>
</feature>
<comment type="caution">
    <text evidence="2">The sequence shown here is derived from an EMBL/GenBank/DDBJ whole genome shotgun (WGS) entry which is preliminary data.</text>
</comment>
<dbReference type="AlphaFoldDB" id="A0A0R1VMR3"/>
<dbReference type="Proteomes" id="UP000051307">
    <property type="component" value="Unassembled WGS sequence"/>
</dbReference>
<dbReference type="OrthoDB" id="2317471at2"/>
<dbReference type="PATRIC" id="fig|1423767.3.peg.1607"/>
<feature type="transmembrane region" description="Helical" evidence="1">
    <location>
        <begin position="92"/>
        <end position="113"/>
    </location>
</feature>
<dbReference type="EMBL" id="AZFU01000003">
    <property type="protein sequence ID" value="KRM06882.1"/>
    <property type="molecule type" value="Genomic_DNA"/>
</dbReference>
<feature type="transmembrane region" description="Helical" evidence="1">
    <location>
        <begin position="25"/>
        <end position="50"/>
    </location>
</feature>
<name>A0A0R1VMR3_9LACO</name>
<feature type="transmembrane region" description="Helical" evidence="1">
    <location>
        <begin position="156"/>
        <end position="175"/>
    </location>
</feature>
<feature type="transmembrane region" description="Helical" evidence="1">
    <location>
        <begin position="181"/>
        <end position="200"/>
    </location>
</feature>
<evidence type="ECO:0000313" key="2">
    <source>
        <dbReference type="EMBL" id="KRM06882.1"/>
    </source>
</evidence>
<keyword evidence="1" id="KW-0472">Membrane</keyword>
<protein>
    <submittedName>
        <fullName evidence="2">Uncharacterized protein</fullName>
    </submittedName>
</protein>
<evidence type="ECO:0000313" key="3">
    <source>
        <dbReference type="Proteomes" id="UP000051307"/>
    </source>
</evidence>
<feature type="transmembrane region" description="Helical" evidence="1">
    <location>
        <begin position="56"/>
        <end position="72"/>
    </location>
</feature>
<organism evidence="2 3">
    <name type="scientific">Lactobacillus kitasatonis DSM 16761 = JCM 1039</name>
    <dbReference type="NCBI Taxonomy" id="1423767"/>
    <lineage>
        <taxon>Bacteria</taxon>
        <taxon>Bacillati</taxon>
        <taxon>Bacillota</taxon>
        <taxon>Bacilli</taxon>
        <taxon>Lactobacillales</taxon>
        <taxon>Lactobacillaceae</taxon>
        <taxon>Lactobacillus</taxon>
    </lineage>
</organism>